<evidence type="ECO:0000313" key="5">
    <source>
        <dbReference type="Proteomes" id="UP000290218"/>
    </source>
</evidence>
<organism evidence="4 5">
    <name type="scientific">Oleiharenicola lentus</name>
    <dbReference type="NCBI Taxonomy" id="2508720"/>
    <lineage>
        <taxon>Bacteria</taxon>
        <taxon>Pseudomonadati</taxon>
        <taxon>Verrucomicrobiota</taxon>
        <taxon>Opitutia</taxon>
        <taxon>Opitutales</taxon>
        <taxon>Opitutaceae</taxon>
        <taxon>Oleiharenicola</taxon>
    </lineage>
</organism>
<dbReference type="PANTHER" id="PTHR42915:SF1">
    <property type="entry name" value="PEPTIDOGLYCAN BETA-N-ACETYLMURAMIDASE NAMZ"/>
    <property type="match status" value="1"/>
</dbReference>
<feature type="region of interest" description="Disordered" evidence="1">
    <location>
        <begin position="1"/>
        <end position="28"/>
    </location>
</feature>
<keyword evidence="5" id="KW-1185">Reference proteome</keyword>
<dbReference type="Gene3D" id="3.90.1150.140">
    <property type="match status" value="1"/>
</dbReference>
<dbReference type="InterPro" id="IPR048502">
    <property type="entry name" value="NamZ_N"/>
</dbReference>
<gene>
    <name evidence="4" type="ORF">ESB00_17230</name>
</gene>
<dbReference type="Pfam" id="PF20732">
    <property type="entry name" value="NamZ_C"/>
    <property type="match status" value="1"/>
</dbReference>
<evidence type="ECO:0000313" key="4">
    <source>
        <dbReference type="EMBL" id="RXK53437.1"/>
    </source>
</evidence>
<evidence type="ECO:0000256" key="1">
    <source>
        <dbReference type="SAM" id="MobiDB-lite"/>
    </source>
</evidence>
<dbReference type="EMBL" id="SDHX01000002">
    <property type="protein sequence ID" value="RXK53437.1"/>
    <property type="molecule type" value="Genomic_DNA"/>
</dbReference>
<name>A0A4Q1C4U0_9BACT</name>
<accession>A0A4Q1C4U0</accession>
<dbReference type="Gene3D" id="3.40.50.12170">
    <property type="entry name" value="Uncharacterised protein PF07075, DUF1343"/>
    <property type="match status" value="1"/>
</dbReference>
<reference evidence="4 5" key="1">
    <citation type="submission" date="2019-01" db="EMBL/GenBank/DDBJ databases">
        <title>Lacunisphaera sp. strain TWA-58.</title>
        <authorList>
            <person name="Chen W.-M."/>
        </authorList>
    </citation>
    <scope>NUCLEOTIDE SEQUENCE [LARGE SCALE GENOMIC DNA]</scope>
    <source>
        <strain evidence="4 5">TWA-58</strain>
    </source>
</reference>
<dbReference type="InterPro" id="IPR048503">
    <property type="entry name" value="NamZ_C"/>
</dbReference>
<feature type="compositionally biased region" description="Basic and acidic residues" evidence="1">
    <location>
        <begin position="184"/>
        <end position="193"/>
    </location>
</feature>
<feature type="region of interest" description="Disordered" evidence="1">
    <location>
        <begin position="166"/>
        <end position="193"/>
    </location>
</feature>
<feature type="compositionally biased region" description="Basic and acidic residues" evidence="1">
    <location>
        <begin position="1"/>
        <end position="11"/>
    </location>
</feature>
<feature type="domain" description="Peptidoglycan beta-N-acetylmuramidase NamZ N-terminal" evidence="2">
    <location>
        <begin position="217"/>
        <end position="427"/>
    </location>
</feature>
<feature type="domain" description="Peptidoglycan beta-N-acetylmuramidase NamZ C-terminal" evidence="3">
    <location>
        <begin position="458"/>
        <end position="592"/>
    </location>
</feature>
<comment type="caution">
    <text evidence="4">The sequence shown here is derived from an EMBL/GenBank/DDBJ whole genome shotgun (WGS) entry which is preliminary data.</text>
</comment>
<evidence type="ECO:0000259" key="3">
    <source>
        <dbReference type="Pfam" id="PF20732"/>
    </source>
</evidence>
<dbReference type="OrthoDB" id="9801061at2"/>
<dbReference type="Proteomes" id="UP000290218">
    <property type="component" value="Unassembled WGS sequence"/>
</dbReference>
<protein>
    <submittedName>
        <fullName evidence="4">DUF1343 domain-containing protein</fullName>
    </submittedName>
</protein>
<feature type="compositionally biased region" description="Basic and acidic residues" evidence="1">
    <location>
        <begin position="76"/>
        <end position="92"/>
    </location>
</feature>
<feature type="region of interest" description="Disordered" evidence="1">
    <location>
        <begin position="76"/>
        <end position="122"/>
    </location>
</feature>
<proteinExistence type="predicted"/>
<dbReference type="GO" id="GO:0033922">
    <property type="term" value="F:peptidoglycan beta-N-acetylmuramidase activity"/>
    <property type="evidence" value="ECO:0007669"/>
    <property type="project" value="InterPro"/>
</dbReference>
<feature type="compositionally biased region" description="Pro residues" evidence="1">
    <location>
        <begin position="174"/>
        <end position="183"/>
    </location>
</feature>
<evidence type="ECO:0000259" key="2">
    <source>
        <dbReference type="Pfam" id="PF07075"/>
    </source>
</evidence>
<dbReference type="InterPro" id="IPR008302">
    <property type="entry name" value="NamZ"/>
</dbReference>
<dbReference type="Pfam" id="PF07075">
    <property type="entry name" value="NamZ_N"/>
    <property type="match status" value="1"/>
</dbReference>
<dbReference type="AlphaFoldDB" id="A0A4Q1C4U0"/>
<dbReference type="PANTHER" id="PTHR42915">
    <property type="entry name" value="HYPOTHETICAL 460 KDA PROTEIN IN FEUA-SIGW INTERGENIC REGION [PRECURSOR]"/>
    <property type="match status" value="1"/>
</dbReference>
<sequence>MQGDVGHEVRCGSDPAHGGDGHVPQPGQRLPEHRVLVGPGPAKTLPCQPAGHAGVLEDEHRVVEVHEPVVRHPVIDRRHRREHEQPRPRAREAPPSLGFRRRGSHASVHAHTGRARQVRRSSGISSPIRAGVFRNPSVLRRSPASTFPRLLLLAFLALLAGCATDTKKSDQKPAPKPPVAQPEPKPEPPPEKLPRVMLGIDVLEAEGFKAIAGKRLGLLTHRAGVNRRGETTIDVLRRAPQSKLVCLFAPEHGLEGQVKAAESFGDSVHPPTGLPIYSLYGKNKRPTKEQLKGLHAVVVDLQDIGVRSYTFISWMRYTMEACFEAGVEVIILDRPNPLGGLKVDGPPLDPEWMSDVGAFRVPYVHGLTMGELATMAKNAPRVLPTIKDSVRAKGKLTVIPMRGWTRSMRWPETELTWVPTSPMITTYDAIIGYAMIGLGCEQTPWAQLALPAGQSSPYPTRGISYPKKTPEEIIAALEPFKIPGIRFVKRETRGGNGKPNAGVFVEVVDWDAWRPTELSFYMHKLAEKWSPMKLFGTLTSGQQRTFQIHVGSTAWYDALSKEGMRVDPALFVKNWSERAKISQTASKKYWLYP</sequence>